<dbReference type="Proteomes" id="UP001460270">
    <property type="component" value="Unassembled WGS sequence"/>
</dbReference>
<name>A0AAW0MQT0_9GOBI</name>
<accession>A0AAW0MQT0</accession>
<dbReference type="AlphaFoldDB" id="A0AAW0MQT0"/>
<protein>
    <submittedName>
        <fullName evidence="1">Uncharacterized protein</fullName>
    </submittedName>
</protein>
<comment type="caution">
    <text evidence="1">The sequence shown here is derived from an EMBL/GenBank/DDBJ whole genome shotgun (WGS) entry which is preliminary data.</text>
</comment>
<reference evidence="2" key="1">
    <citation type="submission" date="2024-04" db="EMBL/GenBank/DDBJ databases">
        <title>Salinicola lusitanus LLJ914,a marine bacterium isolated from the Okinawa Trough.</title>
        <authorList>
            <person name="Li J."/>
        </authorList>
    </citation>
    <scope>NUCLEOTIDE SEQUENCE [LARGE SCALE GENOMIC DNA]</scope>
</reference>
<proteinExistence type="predicted"/>
<organism evidence="1 2">
    <name type="scientific">Mugilogobius chulae</name>
    <name type="common">yellowstripe goby</name>
    <dbReference type="NCBI Taxonomy" id="88201"/>
    <lineage>
        <taxon>Eukaryota</taxon>
        <taxon>Metazoa</taxon>
        <taxon>Chordata</taxon>
        <taxon>Craniata</taxon>
        <taxon>Vertebrata</taxon>
        <taxon>Euteleostomi</taxon>
        <taxon>Actinopterygii</taxon>
        <taxon>Neopterygii</taxon>
        <taxon>Teleostei</taxon>
        <taxon>Neoteleostei</taxon>
        <taxon>Acanthomorphata</taxon>
        <taxon>Gobiaria</taxon>
        <taxon>Gobiiformes</taxon>
        <taxon>Gobioidei</taxon>
        <taxon>Gobiidae</taxon>
        <taxon>Gobionellinae</taxon>
        <taxon>Mugilogobius</taxon>
    </lineage>
</organism>
<keyword evidence="2" id="KW-1185">Reference proteome</keyword>
<gene>
    <name evidence="1" type="ORF">WMY93_033824</name>
</gene>
<evidence type="ECO:0000313" key="1">
    <source>
        <dbReference type="EMBL" id="KAK7879469.1"/>
    </source>
</evidence>
<evidence type="ECO:0000313" key="2">
    <source>
        <dbReference type="Proteomes" id="UP001460270"/>
    </source>
</evidence>
<sequence>MNNNAGKLFHYRITVSPPTNFLTDRPTVIEYDDHEYLFEGFSLFSHTPLTNRRRVSKSLFCVLAADLQRQRSAVACTHNGMLNVSDRRLNTILGHKEEGMEPFGTFQTRALRCALSGP</sequence>
<dbReference type="EMBL" id="JBBPFD010000264">
    <property type="protein sequence ID" value="KAK7879469.1"/>
    <property type="molecule type" value="Genomic_DNA"/>
</dbReference>